<reference evidence="2" key="1">
    <citation type="submission" date="2020-10" db="EMBL/GenBank/DDBJ databases">
        <title>De novo genome project of the cellulose decomposer Thermobifida halotolerans type strain.</title>
        <authorList>
            <person name="Nagy I."/>
            <person name="Horvath B."/>
            <person name="Kukolya J."/>
            <person name="Nagy I."/>
            <person name="Orsini M."/>
        </authorList>
    </citation>
    <scope>NUCLEOTIDE SEQUENCE</scope>
    <source>
        <strain evidence="2">DSM 44931</strain>
    </source>
</reference>
<evidence type="ECO:0000313" key="2">
    <source>
        <dbReference type="EMBL" id="UOE21728.1"/>
    </source>
</evidence>
<feature type="compositionally biased region" description="Basic and acidic residues" evidence="1">
    <location>
        <begin position="30"/>
        <end position="39"/>
    </location>
</feature>
<feature type="compositionally biased region" description="Basic residues" evidence="1">
    <location>
        <begin position="1"/>
        <end position="11"/>
    </location>
</feature>
<dbReference type="KEGG" id="thao:NI17_011865"/>
<feature type="region of interest" description="Disordered" evidence="1">
    <location>
        <begin position="210"/>
        <end position="247"/>
    </location>
</feature>
<dbReference type="InterPro" id="IPR022183">
    <property type="entry name" value="DUF3710"/>
</dbReference>
<organism evidence="2 3">
    <name type="scientific">Thermobifida halotolerans</name>
    <dbReference type="NCBI Taxonomy" id="483545"/>
    <lineage>
        <taxon>Bacteria</taxon>
        <taxon>Bacillati</taxon>
        <taxon>Actinomycetota</taxon>
        <taxon>Actinomycetes</taxon>
        <taxon>Streptosporangiales</taxon>
        <taxon>Nocardiopsidaceae</taxon>
        <taxon>Thermobifida</taxon>
    </lineage>
</organism>
<keyword evidence="3" id="KW-1185">Reference proteome</keyword>
<feature type="region of interest" description="Disordered" evidence="1">
    <location>
        <begin position="1"/>
        <end position="49"/>
    </location>
</feature>
<dbReference type="EMBL" id="CP063196">
    <property type="protein sequence ID" value="UOE21728.1"/>
    <property type="molecule type" value="Genomic_DNA"/>
</dbReference>
<protein>
    <submittedName>
        <fullName evidence="2">DUF3710 domain-containing protein</fullName>
    </submittedName>
</protein>
<gene>
    <name evidence="2" type="ORF">NI17_011865</name>
</gene>
<proteinExistence type="predicted"/>
<dbReference type="AlphaFoldDB" id="A0AA97M600"/>
<evidence type="ECO:0000313" key="3">
    <source>
        <dbReference type="Proteomes" id="UP000265719"/>
    </source>
</evidence>
<sequence>MFGRRRKKKAKSRVDDIPPAVAPRHSPVVEPDKEDDRYRARGPWDASEDAPEIQRVDLGALRVPVGPDIEVQVNVAKQQNQNKVIGVTIVNGKTAVQVQPFAAPKTTGLWAEIREEVVAEIARSGGRSEEFAGTFGPEVRAIVPVPGKTNDKGQQLAQPMRFIGVDGPRWFLRGVIRGEGAVRPEAAARIEEIFAGIVVVRGHQPIPPRDLLELTLPKQAGPAPGQAGRRTTGQAGPGEASGDESEE</sequence>
<dbReference type="Pfam" id="PF12502">
    <property type="entry name" value="DUF3710"/>
    <property type="match status" value="1"/>
</dbReference>
<accession>A0AA97M600</accession>
<dbReference type="Proteomes" id="UP000265719">
    <property type="component" value="Chromosome"/>
</dbReference>
<dbReference type="RefSeq" id="WP_084012774.1">
    <property type="nucleotide sequence ID" value="NZ_CP063196.1"/>
</dbReference>
<name>A0AA97M600_9ACTN</name>
<evidence type="ECO:0000256" key="1">
    <source>
        <dbReference type="SAM" id="MobiDB-lite"/>
    </source>
</evidence>